<dbReference type="Gene3D" id="2.160.20.10">
    <property type="entry name" value="Single-stranded right-handed beta-helix, Pectin lyase-like"/>
    <property type="match status" value="1"/>
</dbReference>
<dbReference type="RefSeq" id="WP_371392815.1">
    <property type="nucleotide sequence ID" value="NZ_CP163421.1"/>
</dbReference>
<dbReference type="InterPro" id="IPR039448">
    <property type="entry name" value="Beta_helix"/>
</dbReference>
<dbReference type="InterPro" id="IPR012334">
    <property type="entry name" value="Pectin_lyas_fold"/>
</dbReference>
<feature type="signal peptide" evidence="1">
    <location>
        <begin position="1"/>
        <end position="22"/>
    </location>
</feature>
<name>A0ABV9NGL2_9PROT</name>
<evidence type="ECO:0000256" key="1">
    <source>
        <dbReference type="SAM" id="SignalP"/>
    </source>
</evidence>
<dbReference type="SUPFAM" id="SSF51126">
    <property type="entry name" value="Pectin lyase-like"/>
    <property type="match status" value="1"/>
</dbReference>
<dbReference type="PROSITE" id="PS51257">
    <property type="entry name" value="PROKAR_LIPOPROTEIN"/>
    <property type="match status" value="1"/>
</dbReference>
<dbReference type="Proteomes" id="UP001596024">
    <property type="component" value="Unassembled WGS sequence"/>
</dbReference>
<comment type="caution">
    <text evidence="3">The sequence shown here is derived from an EMBL/GenBank/DDBJ whole genome shotgun (WGS) entry which is preliminary data.</text>
</comment>
<protein>
    <submittedName>
        <fullName evidence="3">Parallel beta-helix domain-containing protein</fullName>
    </submittedName>
</protein>
<keyword evidence="4" id="KW-1185">Reference proteome</keyword>
<sequence length="413" mass="43871">MRAIWRAGLAAFSALAVLQACGQQTGQTRDVSSADREYQNVLMEALLDAAPGSVIEIPAGVFVIERGLSLANVDGVTIRGAGMDETILSFAEQRAGSEGLLVTGSNNFTIEDLAIEDTIGDALKVTGGENIVIRRVRTEWTRGVSTDNGAYGIYPVLTRNVLIEDSVAIGASDAGIYVGQSDNIVVRGNRAEYNVAGIEIENSMDADVYGNVATNNTGGILVFNMPNLPRPGHGTRVFDNDVYENNTRNFGHAGTPVANVPAGTGILVNSNDDVEIFNNRVSRNRTANVIISSLHSAGFSELGVESDFDPYPERIHIHGNTFEGGGNNPDGMDLQALRIALFGPTGRIPDVLWDGYVDEAKMVDGALPDDLRICVSGAEVLNADGPGGYGNPRIATAEHDCSHEPRAAVELPF</sequence>
<dbReference type="EMBL" id="JBHSGQ010000005">
    <property type="protein sequence ID" value="MFC4725848.1"/>
    <property type="molecule type" value="Genomic_DNA"/>
</dbReference>
<feature type="chain" id="PRO_5046831649" evidence="1">
    <location>
        <begin position="23"/>
        <end position="413"/>
    </location>
</feature>
<dbReference type="Pfam" id="PF13229">
    <property type="entry name" value="Beta_helix"/>
    <property type="match status" value="1"/>
</dbReference>
<dbReference type="InterPro" id="IPR011050">
    <property type="entry name" value="Pectin_lyase_fold/virulence"/>
</dbReference>
<gene>
    <name evidence="3" type="ORF">ACFPB0_11145</name>
</gene>
<accession>A0ABV9NGL2</accession>
<organism evidence="3 4">
    <name type="scientific">Glycocaulis abyssi</name>
    <dbReference type="NCBI Taxonomy" id="1433403"/>
    <lineage>
        <taxon>Bacteria</taxon>
        <taxon>Pseudomonadati</taxon>
        <taxon>Pseudomonadota</taxon>
        <taxon>Alphaproteobacteria</taxon>
        <taxon>Maricaulales</taxon>
        <taxon>Maricaulaceae</taxon>
        <taxon>Glycocaulis</taxon>
    </lineage>
</organism>
<keyword evidence="1" id="KW-0732">Signal</keyword>
<dbReference type="InterPro" id="IPR006626">
    <property type="entry name" value="PbH1"/>
</dbReference>
<evidence type="ECO:0000313" key="4">
    <source>
        <dbReference type="Proteomes" id="UP001596024"/>
    </source>
</evidence>
<dbReference type="NCBIfam" id="TIGR03805">
    <property type="entry name" value="beta_helix_1"/>
    <property type="match status" value="1"/>
</dbReference>
<dbReference type="InterPro" id="IPR022442">
    <property type="entry name" value="SO_2930-like_dom"/>
</dbReference>
<dbReference type="SMART" id="SM00710">
    <property type="entry name" value="PbH1"/>
    <property type="match status" value="8"/>
</dbReference>
<feature type="domain" description="Right handed beta helix" evidence="2">
    <location>
        <begin position="71"/>
        <end position="224"/>
    </location>
</feature>
<evidence type="ECO:0000259" key="2">
    <source>
        <dbReference type="Pfam" id="PF13229"/>
    </source>
</evidence>
<reference evidence="4" key="1">
    <citation type="journal article" date="2019" name="Int. J. Syst. Evol. Microbiol.">
        <title>The Global Catalogue of Microorganisms (GCM) 10K type strain sequencing project: providing services to taxonomists for standard genome sequencing and annotation.</title>
        <authorList>
            <consortium name="The Broad Institute Genomics Platform"/>
            <consortium name="The Broad Institute Genome Sequencing Center for Infectious Disease"/>
            <person name="Wu L."/>
            <person name="Ma J."/>
        </authorList>
    </citation>
    <scope>NUCLEOTIDE SEQUENCE [LARGE SCALE GENOMIC DNA]</scope>
    <source>
        <strain evidence="4">CCUG 62981</strain>
    </source>
</reference>
<proteinExistence type="predicted"/>
<evidence type="ECO:0000313" key="3">
    <source>
        <dbReference type="EMBL" id="MFC4725848.1"/>
    </source>
</evidence>